<gene>
    <name evidence="1" type="ORF">LH29_23840</name>
</gene>
<proteinExistence type="predicted"/>
<dbReference type="Proteomes" id="UP000032544">
    <property type="component" value="Unassembled WGS sequence"/>
</dbReference>
<comment type="caution">
    <text evidence="1">The sequence shown here is derived from an EMBL/GenBank/DDBJ whole genome shotgun (WGS) entry which is preliminary data.</text>
</comment>
<evidence type="ECO:0000313" key="2">
    <source>
        <dbReference type="Proteomes" id="UP000032544"/>
    </source>
</evidence>
<dbReference type="RefSeq" id="WP_045033649.1">
    <property type="nucleotide sequence ID" value="NZ_JRHC01000009.1"/>
</dbReference>
<reference evidence="1 2" key="1">
    <citation type="submission" date="2014-09" db="EMBL/GenBank/DDBJ databases">
        <title>Draft Genome Sequence of Draconibacterium sp. JN14CK-3.</title>
        <authorList>
            <person name="Dong C."/>
            <person name="Lai Q."/>
            <person name="Shao Z."/>
        </authorList>
    </citation>
    <scope>NUCLEOTIDE SEQUENCE [LARGE SCALE GENOMIC DNA]</scope>
    <source>
        <strain evidence="1 2">JN14CK-3</strain>
    </source>
</reference>
<sequence>MKSLKNEIAKKICYTDLVYGRINKKLKIELPNDKIEEMVCSIINETDETNFQLKGKNFYITNKTRNVRLTINKNTFRIITADRLK</sequence>
<accession>A0A0D8J4E4</accession>
<dbReference type="OrthoDB" id="1093942at2"/>
<protein>
    <recommendedName>
        <fullName evidence="3">Conjugal transfer protein</fullName>
    </recommendedName>
</protein>
<dbReference type="AlphaFoldDB" id="A0A0D8J4E4"/>
<evidence type="ECO:0000313" key="1">
    <source>
        <dbReference type="EMBL" id="KJF41757.1"/>
    </source>
</evidence>
<dbReference type="STRING" id="1544798.LH29_23840"/>
<dbReference type="Pfam" id="PF12636">
    <property type="entry name" value="DUF3781"/>
    <property type="match status" value="1"/>
</dbReference>
<dbReference type="EMBL" id="JRHC01000009">
    <property type="protein sequence ID" value="KJF41757.1"/>
    <property type="molecule type" value="Genomic_DNA"/>
</dbReference>
<evidence type="ECO:0008006" key="3">
    <source>
        <dbReference type="Google" id="ProtNLM"/>
    </source>
</evidence>
<keyword evidence="2" id="KW-1185">Reference proteome</keyword>
<name>A0A0D8J4E4_9BACT</name>
<dbReference type="InterPro" id="IPR024229">
    <property type="entry name" value="DUF3781"/>
</dbReference>
<organism evidence="1 2">
    <name type="scientific">Draconibacterium sediminis</name>
    <dbReference type="NCBI Taxonomy" id="1544798"/>
    <lineage>
        <taxon>Bacteria</taxon>
        <taxon>Pseudomonadati</taxon>
        <taxon>Bacteroidota</taxon>
        <taxon>Bacteroidia</taxon>
        <taxon>Marinilabiliales</taxon>
        <taxon>Prolixibacteraceae</taxon>
        <taxon>Draconibacterium</taxon>
    </lineage>
</organism>